<dbReference type="PANTHER" id="PTHR10540:SF6">
    <property type="entry name" value="EUKARYOTIC TRANSLATION INITIATION FACTOR 3 SUBUNIT F"/>
    <property type="match status" value="1"/>
</dbReference>
<dbReference type="Gene3D" id="3.40.140.10">
    <property type="entry name" value="Cytidine Deaminase, domain 2"/>
    <property type="match status" value="1"/>
</dbReference>
<keyword evidence="1" id="KW-0963">Cytoplasm</keyword>
<dbReference type="GO" id="GO:0008237">
    <property type="term" value="F:metallopeptidase activity"/>
    <property type="evidence" value="ECO:0007669"/>
    <property type="project" value="InterPro"/>
</dbReference>
<dbReference type="InterPro" id="IPR000555">
    <property type="entry name" value="JAMM/MPN+_dom"/>
</dbReference>
<dbReference type="Proteomes" id="UP000095009">
    <property type="component" value="Unassembled WGS sequence"/>
</dbReference>
<dbReference type="CDD" id="cd08064">
    <property type="entry name" value="MPN_eIF3f"/>
    <property type="match status" value="1"/>
</dbReference>
<dbReference type="Pfam" id="PF13012">
    <property type="entry name" value="MitMem_reg"/>
    <property type="match status" value="1"/>
</dbReference>
<feature type="domain" description="MPN" evidence="4">
    <location>
        <begin position="25"/>
        <end position="168"/>
    </location>
</feature>
<evidence type="ECO:0000259" key="4">
    <source>
        <dbReference type="PROSITE" id="PS50249"/>
    </source>
</evidence>
<proteinExistence type="predicted"/>
<evidence type="ECO:0000313" key="6">
    <source>
        <dbReference type="Proteomes" id="UP000095009"/>
    </source>
</evidence>
<dbReference type="InterPro" id="IPR027531">
    <property type="entry name" value="eIF3f"/>
</dbReference>
<evidence type="ECO:0000256" key="3">
    <source>
        <dbReference type="ARBA" id="ARBA00022917"/>
    </source>
</evidence>
<keyword evidence="2" id="KW-0396">Initiation factor</keyword>
<keyword evidence="3" id="KW-0648">Protein biosynthesis</keyword>
<reference evidence="5 6" key="1">
    <citation type="journal article" date="2016" name="Proc. Natl. Acad. Sci. U.S.A.">
        <title>Comparative genomics of biotechnologically important yeasts.</title>
        <authorList>
            <person name="Riley R."/>
            <person name="Haridas S."/>
            <person name="Wolfe K.H."/>
            <person name="Lopes M.R."/>
            <person name="Hittinger C.T."/>
            <person name="Goeker M."/>
            <person name="Salamov A.A."/>
            <person name="Wisecaver J.H."/>
            <person name="Long T.M."/>
            <person name="Calvey C.H."/>
            <person name="Aerts A.L."/>
            <person name="Barry K.W."/>
            <person name="Choi C."/>
            <person name="Clum A."/>
            <person name="Coughlan A.Y."/>
            <person name="Deshpande S."/>
            <person name="Douglass A.P."/>
            <person name="Hanson S.J."/>
            <person name="Klenk H.-P."/>
            <person name="LaButti K.M."/>
            <person name="Lapidus A."/>
            <person name="Lindquist E.A."/>
            <person name="Lipzen A.M."/>
            <person name="Meier-Kolthoff J.P."/>
            <person name="Ohm R.A."/>
            <person name="Otillar R.P."/>
            <person name="Pangilinan J.L."/>
            <person name="Peng Y."/>
            <person name="Rokas A."/>
            <person name="Rosa C.A."/>
            <person name="Scheuner C."/>
            <person name="Sibirny A.A."/>
            <person name="Slot J.C."/>
            <person name="Stielow J.B."/>
            <person name="Sun H."/>
            <person name="Kurtzman C.P."/>
            <person name="Blackwell M."/>
            <person name="Grigoriev I.V."/>
            <person name="Jeffries T.W."/>
        </authorList>
    </citation>
    <scope>NUCLEOTIDE SEQUENCE [LARGE SCALE GENOMIC DNA]</scope>
    <source>
        <strain evidence="5 6">DSM 6958</strain>
    </source>
</reference>
<protein>
    <submittedName>
        <fullName evidence="5">Mov34-domain-containing protein</fullName>
    </submittedName>
</protein>
<dbReference type="PROSITE" id="PS50249">
    <property type="entry name" value="MPN"/>
    <property type="match status" value="1"/>
</dbReference>
<dbReference type="OrthoDB" id="25498at2759"/>
<dbReference type="GO" id="GO:0031369">
    <property type="term" value="F:translation initiation factor binding"/>
    <property type="evidence" value="ECO:0007669"/>
    <property type="project" value="InterPro"/>
</dbReference>
<evidence type="ECO:0000313" key="5">
    <source>
        <dbReference type="EMBL" id="ODQ66941.1"/>
    </source>
</evidence>
<dbReference type="Pfam" id="PF01398">
    <property type="entry name" value="JAB"/>
    <property type="match status" value="1"/>
</dbReference>
<sequence length="314" mass="34020">MPASTIHIPRAATAAVNGIASPQTITVQAQAVVQILDHALRQSATQKRVIGTLLGSRSEDGTEYEVRSTYAVSHEEADDRVTIDIEGNKAMYNLLKKTNQGRTSGEVILGWYSTSSDLDYFAGLVHKFYSSPENGAYPFAPIYLSLDSDIIASNGELTVSTFTSSAIGAAGNQDAVNTLFVPIPNEIKYSDIEKAGLDVIAKAQNEPSRSTTIESDLQNLESSLLQIMSMIERVQEYVQNVIKSADTKNTTESVGNVAVGKYLLDSLSLAPGLVKADAIEELFNTHLRDVLMIVYLANTVKTQLQLSSRLTTLL</sequence>
<dbReference type="GO" id="GO:0003743">
    <property type="term" value="F:translation initiation factor activity"/>
    <property type="evidence" value="ECO:0007669"/>
    <property type="project" value="UniProtKB-KW"/>
</dbReference>
<accession>A0A1E3PNE7</accession>
<evidence type="ECO:0000256" key="1">
    <source>
        <dbReference type="ARBA" id="ARBA00022490"/>
    </source>
</evidence>
<dbReference type="AlphaFoldDB" id="A0A1E3PNE7"/>
<dbReference type="PANTHER" id="PTHR10540">
    <property type="entry name" value="EUKARYOTIC TRANSLATION INITIATION FACTOR 3 SUBUNIT F-RELATED"/>
    <property type="match status" value="1"/>
</dbReference>
<keyword evidence="6" id="KW-1185">Reference proteome</keyword>
<gene>
    <name evidence="5" type="ORF">NADFUDRAFT_81587</name>
</gene>
<dbReference type="InterPro" id="IPR024969">
    <property type="entry name" value="EIF3F/CSN6-like_C"/>
</dbReference>
<evidence type="ECO:0000256" key="2">
    <source>
        <dbReference type="ARBA" id="ARBA00022540"/>
    </source>
</evidence>
<dbReference type="InterPro" id="IPR037518">
    <property type="entry name" value="MPN"/>
</dbReference>
<dbReference type="SMART" id="SM00232">
    <property type="entry name" value="JAB_MPN"/>
    <property type="match status" value="1"/>
</dbReference>
<dbReference type="EMBL" id="KV454407">
    <property type="protein sequence ID" value="ODQ66941.1"/>
    <property type="molecule type" value="Genomic_DNA"/>
</dbReference>
<dbReference type="GO" id="GO:0071541">
    <property type="term" value="C:eukaryotic translation initiation factor 3 complex, eIF3m"/>
    <property type="evidence" value="ECO:0007669"/>
    <property type="project" value="TreeGrafter"/>
</dbReference>
<name>A0A1E3PNE7_9ASCO</name>
<organism evidence="5 6">
    <name type="scientific">Nadsonia fulvescens var. elongata DSM 6958</name>
    <dbReference type="NCBI Taxonomy" id="857566"/>
    <lineage>
        <taxon>Eukaryota</taxon>
        <taxon>Fungi</taxon>
        <taxon>Dikarya</taxon>
        <taxon>Ascomycota</taxon>
        <taxon>Saccharomycotina</taxon>
        <taxon>Dipodascomycetes</taxon>
        <taxon>Dipodascales</taxon>
        <taxon>Dipodascales incertae sedis</taxon>
        <taxon>Nadsonia</taxon>
    </lineage>
</organism>
<dbReference type="STRING" id="857566.A0A1E3PNE7"/>